<evidence type="ECO:0000259" key="4">
    <source>
        <dbReference type="Pfam" id="PF15665"/>
    </source>
</evidence>
<dbReference type="Pfam" id="PF15665">
    <property type="entry name" value="FAM184"/>
    <property type="match status" value="1"/>
</dbReference>
<proteinExistence type="predicted"/>
<evidence type="ECO:0000256" key="3">
    <source>
        <dbReference type="SAM" id="MobiDB-lite"/>
    </source>
</evidence>
<feature type="compositionally biased region" description="Pro residues" evidence="3">
    <location>
        <begin position="1101"/>
        <end position="1110"/>
    </location>
</feature>
<keyword evidence="6" id="KW-1185">Reference proteome</keyword>
<gene>
    <name evidence="5" type="primary">FAM184A</name>
    <name evidence="5" type="synonym">fam184ab</name>
</gene>
<keyword evidence="1 2" id="KW-0175">Coiled coil</keyword>
<evidence type="ECO:0000313" key="5">
    <source>
        <dbReference type="Ensembl" id="ENSSFOP00015057221.1"/>
    </source>
</evidence>
<feature type="coiled-coil region" evidence="2">
    <location>
        <begin position="587"/>
        <end position="810"/>
    </location>
</feature>
<protein>
    <submittedName>
        <fullName evidence="5">Family with sequence similarity 184 member A</fullName>
    </submittedName>
</protein>
<sequence length="1117" mass="130414">MASGAGWQQYYSPLGNASSGSGKYNPSGITMEYTQDLHLKMSKKIAQLTKVIYALNTKNDEHEAAIQTLKEAHEEEVQQILSETREKIMQYKSKITDEMDLKRRIQSLEESMELHERMKRQALAEFEAYRQRVEDMQLCTEAQHTQRVVTMSREVEEMRRSFEDKLRSFGQAQAQWEQEKRQALEELRAAHRQEVQELLRSHQSQNASHSKDQEKLGQLHKAEVEALTERVEELKQDKKRLVEEYEAKLSKAQAFYERELEAMKRTQQLTAENLLAWKKTEAELRKEFQAQEAALQKTLGKLRAELQRVQEEARESQQDCGPTHCATTPPRREMHLQIKLHKQLDEATQDAEIAEIRQKETECELEATRDRVQQQATEILLKASHIGSLQATQMTHEAAIRDLESEKARLKDKVLRMEEERGALQSKSQALDERQRQQILSLEKTLREEKQLYEKEIMNMRARYEEEAAHFKEAQTRALEELSKKHRATLESTQNEKCNVLPQEMEQRFEKERLSLEEQKTYLRQQLDSLREELTGKLNSANQEVSRLQELVRQGEQGLGSAEGHISSLKEAQEKLLIELDATRSRLRETSNLLTALQGEMETQKQQHEAKLVSIKEEEKLKIDKVALELELKWTETLRFVQECKKLREELREEHEEDKRTTLVQLTQTKEQEMSAAREGWQRKVEDLLEQVKCHLSISLLKQSLEMQLSQSQNSLQQLQAQFNQEREHLSQQLQELELEHQRREHRLQEAHCCALQDLEEARQQDLKELEERLRQQHHMELQSLREAHRQSIETLRQQSEQELQTLRFELEDEGKAMLASLRSELNHLHASAIEHLRQTHQQETAAAKLELENALEQSRQQERELLGRIADLQEEVTRRKNHIADLDHEIHTLNENISTLTKELELKGKEVLKIRSEANQQIRAHEQDLTKKHEREMAEMNAVHNREAQNMLSDFNKAQELLKDKISALQILLEATEEKFRNRESRPEDLQVIAELKEMVAERESLVKKLVDDKKFYQLELVNRETNFNKVFNASPNVGVINPLIKQKRKNDKSANRFSSSPNLRALEAGGTGSGPPPPPSRLEPIPNSPIHQLELNPSKPLPPPTPPTEPKKFMR</sequence>
<feature type="coiled-coil region" evidence="2">
    <location>
        <begin position="838"/>
        <end position="936"/>
    </location>
</feature>
<reference evidence="5" key="2">
    <citation type="submission" date="2025-08" db="UniProtKB">
        <authorList>
            <consortium name="Ensembl"/>
        </authorList>
    </citation>
    <scope>IDENTIFICATION</scope>
</reference>
<feature type="compositionally biased region" description="Low complexity" evidence="3">
    <location>
        <begin position="1084"/>
        <end position="1100"/>
    </location>
</feature>
<reference evidence="5" key="3">
    <citation type="submission" date="2025-09" db="UniProtKB">
        <authorList>
            <consortium name="Ensembl"/>
        </authorList>
    </citation>
    <scope>IDENTIFICATION</scope>
</reference>
<dbReference type="AlphaFoldDB" id="A0A8C9VIF3"/>
<name>A0A8C9VIF3_SCLFO</name>
<feature type="coiled-coil region" evidence="2">
    <location>
        <begin position="344"/>
        <end position="463"/>
    </location>
</feature>
<evidence type="ECO:0000256" key="2">
    <source>
        <dbReference type="SAM" id="Coils"/>
    </source>
</evidence>
<dbReference type="InterPro" id="IPR039478">
    <property type="entry name" value="FAM184A/B_N"/>
</dbReference>
<feature type="region of interest" description="Disordered" evidence="3">
    <location>
        <begin position="1051"/>
        <end position="1117"/>
    </location>
</feature>
<dbReference type="Proteomes" id="UP000694397">
    <property type="component" value="Chromosome 1"/>
</dbReference>
<evidence type="ECO:0000313" key="6">
    <source>
        <dbReference type="Proteomes" id="UP000694397"/>
    </source>
</evidence>
<reference evidence="5 6" key="1">
    <citation type="submission" date="2019-04" db="EMBL/GenBank/DDBJ databases">
        <authorList>
            <consortium name="Wellcome Sanger Institute Data Sharing"/>
        </authorList>
    </citation>
    <scope>NUCLEOTIDE SEQUENCE [LARGE SCALE GENOMIC DNA]</scope>
</reference>
<accession>A0A8C9VIF3</accession>
<feature type="coiled-coil region" evidence="2">
    <location>
        <begin position="285"/>
        <end position="319"/>
    </location>
</feature>
<evidence type="ECO:0000256" key="1">
    <source>
        <dbReference type="ARBA" id="ARBA00023054"/>
    </source>
</evidence>
<dbReference type="PANTHER" id="PTHR18870">
    <property type="entry name" value="PROTEIN TAG-278-RELATED"/>
    <property type="match status" value="1"/>
</dbReference>
<feature type="coiled-coil region" evidence="2">
    <location>
        <begin position="52"/>
        <end position="132"/>
    </location>
</feature>
<dbReference type="GeneTree" id="ENSGT00530000063669"/>
<organism evidence="5 6">
    <name type="scientific">Scleropages formosus</name>
    <name type="common">Asian bonytongue</name>
    <name type="synonym">Osteoglossum formosum</name>
    <dbReference type="NCBI Taxonomy" id="113540"/>
    <lineage>
        <taxon>Eukaryota</taxon>
        <taxon>Metazoa</taxon>
        <taxon>Chordata</taxon>
        <taxon>Craniata</taxon>
        <taxon>Vertebrata</taxon>
        <taxon>Euteleostomi</taxon>
        <taxon>Actinopterygii</taxon>
        <taxon>Neopterygii</taxon>
        <taxon>Teleostei</taxon>
        <taxon>Osteoglossocephala</taxon>
        <taxon>Osteoglossomorpha</taxon>
        <taxon>Osteoglossiformes</taxon>
        <taxon>Osteoglossidae</taxon>
        <taxon>Scleropages</taxon>
    </lineage>
</organism>
<feature type="coiled-coil region" evidence="2">
    <location>
        <begin position="513"/>
        <end position="558"/>
    </location>
</feature>
<dbReference type="Ensembl" id="ENSSFOT00015038576.1">
    <property type="protein sequence ID" value="ENSSFOP00015057221.1"/>
    <property type="gene ID" value="ENSSFOG00015016397.2"/>
</dbReference>
<feature type="domain" description="Protein FAM184A/B N-terminal" evidence="4">
    <location>
        <begin position="51"/>
        <end position="261"/>
    </location>
</feature>
<dbReference type="PANTHER" id="PTHR18870:SF7">
    <property type="entry name" value="PROTEIN FAM184A"/>
    <property type="match status" value="1"/>
</dbReference>
<feature type="coiled-coil region" evidence="2">
    <location>
        <begin position="960"/>
        <end position="1014"/>
    </location>
</feature>
<feature type="coiled-coil region" evidence="2">
    <location>
        <begin position="173"/>
        <end position="251"/>
    </location>
</feature>